<proteinExistence type="predicted"/>
<dbReference type="SMART" id="SM00717">
    <property type="entry name" value="SANT"/>
    <property type="match status" value="3"/>
</dbReference>
<feature type="domain" description="SANT" evidence="7">
    <location>
        <begin position="288"/>
        <end position="339"/>
    </location>
</feature>
<dbReference type="CDD" id="cd00167">
    <property type="entry name" value="SANT"/>
    <property type="match status" value="3"/>
</dbReference>
<evidence type="ECO:0000256" key="3">
    <source>
        <dbReference type="ARBA" id="ARBA00023163"/>
    </source>
</evidence>
<feature type="region of interest" description="Disordered" evidence="5">
    <location>
        <begin position="38"/>
        <end position="57"/>
    </location>
</feature>
<feature type="domain" description="Myb-like" evidence="6">
    <location>
        <begin position="285"/>
        <end position="335"/>
    </location>
</feature>
<keyword evidence="2" id="KW-0238">DNA-binding</keyword>
<protein>
    <submittedName>
        <fullName evidence="9">13028_t:CDS:1</fullName>
    </submittedName>
</protein>
<dbReference type="AlphaFoldDB" id="A0A9N9DJZ9"/>
<evidence type="ECO:0000313" key="10">
    <source>
        <dbReference type="Proteomes" id="UP000789342"/>
    </source>
</evidence>
<dbReference type="GO" id="GO:0019185">
    <property type="term" value="C:snRNA-activating protein complex"/>
    <property type="evidence" value="ECO:0007669"/>
    <property type="project" value="TreeGrafter"/>
</dbReference>
<feature type="compositionally biased region" description="Low complexity" evidence="5">
    <location>
        <begin position="347"/>
        <end position="357"/>
    </location>
</feature>
<dbReference type="InterPro" id="IPR017930">
    <property type="entry name" value="Myb_dom"/>
</dbReference>
<dbReference type="InterPro" id="IPR017884">
    <property type="entry name" value="SANT_dom"/>
</dbReference>
<dbReference type="PANTHER" id="PTHR46621">
    <property type="entry name" value="SNRNA-ACTIVATING PROTEIN COMPLEX SUBUNIT 4"/>
    <property type="match status" value="1"/>
</dbReference>
<feature type="compositionally biased region" description="Low complexity" evidence="5">
    <location>
        <begin position="46"/>
        <end position="56"/>
    </location>
</feature>
<keyword evidence="3" id="KW-0804">Transcription</keyword>
<dbReference type="OrthoDB" id="2143914at2759"/>
<dbReference type="EMBL" id="CAJVPV010009143">
    <property type="protein sequence ID" value="CAG8638581.1"/>
    <property type="molecule type" value="Genomic_DNA"/>
</dbReference>
<dbReference type="InterPro" id="IPR001005">
    <property type="entry name" value="SANT/Myb"/>
</dbReference>
<feature type="compositionally biased region" description="Polar residues" evidence="5">
    <location>
        <begin position="369"/>
        <end position="385"/>
    </location>
</feature>
<dbReference type="Proteomes" id="UP000789342">
    <property type="component" value="Unassembled WGS sequence"/>
</dbReference>
<feature type="domain" description="Myb-like" evidence="6">
    <location>
        <begin position="223"/>
        <end position="284"/>
    </location>
</feature>
<dbReference type="GO" id="GO:0042795">
    <property type="term" value="P:snRNA transcription by RNA polymerase II"/>
    <property type="evidence" value="ECO:0007669"/>
    <property type="project" value="TreeGrafter"/>
</dbReference>
<accession>A0A9N9DJZ9</accession>
<dbReference type="InterPro" id="IPR051575">
    <property type="entry name" value="Myb-like_DNA-bd"/>
</dbReference>
<feature type="domain" description="HTH myb-type" evidence="8">
    <location>
        <begin position="178"/>
        <end position="226"/>
    </location>
</feature>
<gene>
    <name evidence="9" type="ORF">AMORRO_LOCUS9413</name>
</gene>
<dbReference type="Gene3D" id="1.10.10.60">
    <property type="entry name" value="Homeodomain-like"/>
    <property type="match status" value="3"/>
</dbReference>
<keyword evidence="4" id="KW-0539">Nucleus</keyword>
<dbReference type="GO" id="GO:0000978">
    <property type="term" value="F:RNA polymerase II cis-regulatory region sequence-specific DNA binding"/>
    <property type="evidence" value="ECO:0007669"/>
    <property type="project" value="TreeGrafter"/>
</dbReference>
<keyword evidence="10" id="KW-1185">Reference proteome</keyword>
<sequence>IYSRDGVLQNSPTLYDQSQEYHNNNNMIYQTLQNHSEVQNTKELESPSSKSDMHSSPNCQFDQNGWQVNECNEMYPHHLALTNIYGSVLESPYPTPNLVTMDTMQSTLSVSAAPPSCPLISLGETSGFNLAFNARRPQNFMQYESDYLQQARANISQQTTRIPSSSPIGNQKPPVYTKWTEEEDELLRAAISIYGPHKWSLIAAHVPNRTPMQCSTRWLGALNPTIHKGRWTPEEDAALKDAVSEFVDLFDAEGHPQPIPWNKIASRIPHRTGIQCQARWSEALDPSVRKGKWSPDEDEILKEGVRRFGRCWIRIAELIEGRTQRQCRTRWVQIKNKQVKLERDAMAAKAAASNSSSTDEDSNDESATMLTPPNTTPSTPAQTIMSAPTSSAMSGMLRSMSVPSIARLNVPPAPRRQASAMSSVVSNQSPMLSPTDTLVTSPESCVTTPECISSSPIFESTNNPGVVKPSNHENVIMFTHDPYPYLHA</sequence>
<feature type="non-terminal residue" evidence="9">
    <location>
        <position position="488"/>
    </location>
</feature>
<evidence type="ECO:0000259" key="6">
    <source>
        <dbReference type="PROSITE" id="PS50090"/>
    </source>
</evidence>
<dbReference type="PROSITE" id="PS51293">
    <property type="entry name" value="SANT"/>
    <property type="match status" value="1"/>
</dbReference>
<dbReference type="InterPro" id="IPR009057">
    <property type="entry name" value="Homeodomain-like_sf"/>
</dbReference>
<dbReference type="GO" id="GO:0001006">
    <property type="term" value="F:RNA polymerase III type 3 promoter sequence-specific DNA binding"/>
    <property type="evidence" value="ECO:0007669"/>
    <property type="project" value="TreeGrafter"/>
</dbReference>
<name>A0A9N9DJZ9_9GLOM</name>
<reference evidence="9" key="1">
    <citation type="submission" date="2021-06" db="EMBL/GenBank/DDBJ databases">
        <authorList>
            <person name="Kallberg Y."/>
            <person name="Tangrot J."/>
            <person name="Rosling A."/>
        </authorList>
    </citation>
    <scope>NUCLEOTIDE SEQUENCE</scope>
    <source>
        <strain evidence="9">CL551</strain>
    </source>
</reference>
<dbReference type="Pfam" id="PF00249">
    <property type="entry name" value="Myb_DNA-binding"/>
    <property type="match status" value="1"/>
</dbReference>
<keyword evidence="1" id="KW-0805">Transcription regulation</keyword>
<feature type="region of interest" description="Disordered" evidence="5">
    <location>
        <begin position="345"/>
        <end position="385"/>
    </location>
</feature>
<evidence type="ECO:0000259" key="7">
    <source>
        <dbReference type="PROSITE" id="PS51293"/>
    </source>
</evidence>
<organism evidence="9 10">
    <name type="scientific">Acaulospora morrowiae</name>
    <dbReference type="NCBI Taxonomy" id="94023"/>
    <lineage>
        <taxon>Eukaryota</taxon>
        <taxon>Fungi</taxon>
        <taxon>Fungi incertae sedis</taxon>
        <taxon>Mucoromycota</taxon>
        <taxon>Glomeromycotina</taxon>
        <taxon>Glomeromycetes</taxon>
        <taxon>Diversisporales</taxon>
        <taxon>Acaulosporaceae</taxon>
        <taxon>Acaulospora</taxon>
    </lineage>
</organism>
<dbReference type="Pfam" id="PF13921">
    <property type="entry name" value="Myb_DNA-bind_6"/>
    <property type="match status" value="1"/>
</dbReference>
<dbReference type="PANTHER" id="PTHR46621:SF1">
    <property type="entry name" value="SNRNA-ACTIVATING PROTEIN COMPLEX SUBUNIT 4"/>
    <property type="match status" value="1"/>
</dbReference>
<feature type="domain" description="HTH myb-type" evidence="8">
    <location>
        <begin position="228"/>
        <end position="284"/>
    </location>
</feature>
<dbReference type="PROSITE" id="PS51294">
    <property type="entry name" value="HTH_MYB"/>
    <property type="match status" value="3"/>
</dbReference>
<evidence type="ECO:0000256" key="4">
    <source>
        <dbReference type="ARBA" id="ARBA00023242"/>
    </source>
</evidence>
<evidence type="ECO:0000256" key="1">
    <source>
        <dbReference type="ARBA" id="ARBA00023015"/>
    </source>
</evidence>
<evidence type="ECO:0000256" key="2">
    <source>
        <dbReference type="ARBA" id="ARBA00023125"/>
    </source>
</evidence>
<comment type="caution">
    <text evidence="9">The sequence shown here is derived from an EMBL/GenBank/DDBJ whole genome shotgun (WGS) entry which is preliminary data.</text>
</comment>
<evidence type="ECO:0000313" key="9">
    <source>
        <dbReference type="EMBL" id="CAG8638581.1"/>
    </source>
</evidence>
<evidence type="ECO:0000259" key="8">
    <source>
        <dbReference type="PROSITE" id="PS51294"/>
    </source>
</evidence>
<evidence type="ECO:0000256" key="5">
    <source>
        <dbReference type="SAM" id="MobiDB-lite"/>
    </source>
</evidence>
<feature type="domain" description="HTH myb-type" evidence="8">
    <location>
        <begin position="285"/>
        <end position="339"/>
    </location>
</feature>
<dbReference type="PROSITE" id="PS50090">
    <property type="entry name" value="MYB_LIKE"/>
    <property type="match status" value="3"/>
</dbReference>
<feature type="domain" description="Myb-like" evidence="6">
    <location>
        <begin position="178"/>
        <end position="222"/>
    </location>
</feature>
<dbReference type="GO" id="GO:0042796">
    <property type="term" value="P:snRNA transcription by RNA polymerase III"/>
    <property type="evidence" value="ECO:0007669"/>
    <property type="project" value="TreeGrafter"/>
</dbReference>
<dbReference type="SUPFAM" id="SSF46689">
    <property type="entry name" value="Homeodomain-like"/>
    <property type="match status" value="2"/>
</dbReference>